<reference evidence="2 3" key="1">
    <citation type="journal article" date="2015" name="Genome Announc.">
        <title>Expanding the biotechnology potential of lactobacilli through comparative genomics of 213 strains and associated genera.</title>
        <authorList>
            <person name="Sun Z."/>
            <person name="Harris H.M."/>
            <person name="McCann A."/>
            <person name="Guo C."/>
            <person name="Argimon S."/>
            <person name="Zhang W."/>
            <person name="Yang X."/>
            <person name="Jeffery I.B."/>
            <person name="Cooney J.C."/>
            <person name="Kagawa T.F."/>
            <person name="Liu W."/>
            <person name="Song Y."/>
            <person name="Salvetti E."/>
            <person name="Wrobel A."/>
            <person name="Rasinkangas P."/>
            <person name="Parkhill J."/>
            <person name="Rea M.C."/>
            <person name="O'Sullivan O."/>
            <person name="Ritari J."/>
            <person name="Douillard F.P."/>
            <person name="Paul Ross R."/>
            <person name="Yang R."/>
            <person name="Briner A.E."/>
            <person name="Felis G.E."/>
            <person name="de Vos W.M."/>
            <person name="Barrangou R."/>
            <person name="Klaenhammer T.R."/>
            <person name="Caufield P.W."/>
            <person name="Cui Y."/>
            <person name="Zhang H."/>
            <person name="O'Toole P.W."/>
        </authorList>
    </citation>
    <scope>NUCLEOTIDE SEQUENCE [LARGE SCALE GENOMIC DNA]</scope>
    <source>
        <strain evidence="2 3">DSM 17896</strain>
    </source>
</reference>
<dbReference type="STRING" id="396268.IV45_GL000589"/>
<organism evidence="2 3">
    <name type="scientific">Limosilactobacillus secaliphilus</name>
    <dbReference type="NCBI Taxonomy" id="396268"/>
    <lineage>
        <taxon>Bacteria</taxon>
        <taxon>Bacillati</taxon>
        <taxon>Bacillota</taxon>
        <taxon>Bacilli</taxon>
        <taxon>Lactobacillales</taxon>
        <taxon>Lactobacillaceae</taxon>
        <taxon>Limosilactobacillus</taxon>
    </lineage>
</organism>
<dbReference type="Proteomes" id="UP000050934">
    <property type="component" value="Unassembled WGS sequence"/>
</dbReference>
<keyword evidence="1" id="KW-1133">Transmembrane helix</keyword>
<proteinExistence type="predicted"/>
<dbReference type="PATRIC" id="fig|396268.3.peg.597"/>
<feature type="transmembrane region" description="Helical" evidence="1">
    <location>
        <begin position="114"/>
        <end position="136"/>
    </location>
</feature>
<accession>A0A0R2HZ69</accession>
<keyword evidence="1" id="KW-0472">Membrane</keyword>
<evidence type="ECO:0000313" key="3">
    <source>
        <dbReference type="Proteomes" id="UP000050934"/>
    </source>
</evidence>
<protein>
    <submittedName>
        <fullName evidence="2">Uncharacterized protein</fullName>
    </submittedName>
</protein>
<comment type="caution">
    <text evidence="2">The sequence shown here is derived from an EMBL/GenBank/DDBJ whole genome shotgun (WGS) entry which is preliminary data.</text>
</comment>
<sequence length="140" mass="15530">MSDLNMMDTYEDQIKDPQVMNRAHSLLPKNLRKKYSAKEIESDVHVSSEDHSLVMEIKATTSSKKNSPKIANAVAKAFKDEFKQMNPSSAEVKLLAPAKEKDVTSKTSPSAKKYAVLGAALGILMGMLIAFGWTSYRKIH</sequence>
<gene>
    <name evidence="2" type="ORF">IV45_GL000589</name>
</gene>
<dbReference type="EMBL" id="JQBW01000010">
    <property type="protein sequence ID" value="KRN58146.1"/>
    <property type="molecule type" value="Genomic_DNA"/>
</dbReference>
<name>A0A0R2HZ69_9LACO</name>
<evidence type="ECO:0000256" key="1">
    <source>
        <dbReference type="SAM" id="Phobius"/>
    </source>
</evidence>
<dbReference type="AlphaFoldDB" id="A0A0R2HZ69"/>
<keyword evidence="3" id="KW-1185">Reference proteome</keyword>
<evidence type="ECO:0000313" key="2">
    <source>
        <dbReference type="EMBL" id="KRN58146.1"/>
    </source>
</evidence>
<keyword evidence="1" id="KW-0812">Transmembrane</keyword>